<dbReference type="InterPro" id="IPR043360">
    <property type="entry name" value="PP2B"/>
</dbReference>
<evidence type="ECO:0000256" key="2">
    <source>
        <dbReference type="SAM" id="MobiDB-lite"/>
    </source>
</evidence>
<sequence length="437" mass="49206">MLEEGDQWRVPTIHFSSSPVHERAFLHVDIRPARRLPHRPQPRPAHIPDPRARARPAAGEHPRAHPRAAGQACACCPSLRAQIPVLSVGSQVPPPYAHRPRDDEFYVVDPTDGRTKPNPELVKDHLFHEGRLTEAQTLFILESTAEVMRREPNTVSINSPVTVCGDIHGQFYDLMKVFEVGGKFTETNYLFLGDYVDRGCFGIEARTCLLYLYTLKLWYPSALTLLRGNHECRHLTGFFTFRRECLHKYSPEVYEACGRSFDALPLTALIDGKFFAVHGGISPHLDRISDLAQLDRFMEPPSSGLLCDLLWADPADDYGNEQHSPAQFPPNSLEARGFFPNGVRGCSWKFTYPAVCTFLDRNGLLGVFRGHEVQDAGYLMHAKTPKKKFPSLITVFSAPNYLDVYHNKGAVIKYKNKSLTIRCALSCHAISCPLTRL</sequence>
<dbReference type="STRING" id="745531.A0A0C3RW67"/>
<dbReference type="Pfam" id="PF00149">
    <property type="entry name" value="Metallophos"/>
    <property type="match status" value="1"/>
</dbReference>
<dbReference type="PRINTS" id="PR00114">
    <property type="entry name" value="STPHPHTASE"/>
</dbReference>
<dbReference type="HOGENOM" id="CLU_004962_6_0_1"/>
<protein>
    <recommendedName>
        <fullName evidence="1">Serine/threonine-protein phosphatase</fullName>
        <ecNumber evidence="1">3.1.3.16</ecNumber>
    </recommendedName>
</protein>
<dbReference type="InterPro" id="IPR029052">
    <property type="entry name" value="Metallo-depent_PP-like"/>
</dbReference>
<evidence type="ECO:0000256" key="1">
    <source>
        <dbReference type="RuleBase" id="RU004273"/>
    </source>
</evidence>
<dbReference type="OrthoDB" id="5593063at2759"/>
<dbReference type="InterPro" id="IPR006186">
    <property type="entry name" value="Ser/Thr-sp_prot-phosphatase"/>
</dbReference>
<dbReference type="Gene3D" id="3.60.21.10">
    <property type="match status" value="1"/>
</dbReference>
<evidence type="ECO:0000313" key="4">
    <source>
        <dbReference type="EMBL" id="KIP05741.1"/>
    </source>
</evidence>
<dbReference type="EC" id="3.1.3.16" evidence="1"/>
<keyword evidence="1" id="KW-0378">Hydrolase</keyword>
<evidence type="ECO:0000259" key="3">
    <source>
        <dbReference type="PROSITE" id="PS00125"/>
    </source>
</evidence>
<feature type="compositionally biased region" description="Basic and acidic residues" evidence="2">
    <location>
        <begin position="46"/>
        <end position="63"/>
    </location>
</feature>
<dbReference type="Proteomes" id="UP000053257">
    <property type="component" value="Unassembled WGS sequence"/>
</dbReference>
<dbReference type="InterPro" id="IPR004843">
    <property type="entry name" value="Calcineurin-like_PHP"/>
</dbReference>
<dbReference type="AlphaFoldDB" id="A0A0C3RW67"/>
<gene>
    <name evidence="4" type="ORF">PHLGIDRAFT_517540</name>
</gene>
<keyword evidence="5" id="KW-1185">Reference proteome</keyword>
<dbReference type="SMART" id="SM00156">
    <property type="entry name" value="PP2Ac"/>
    <property type="match status" value="1"/>
</dbReference>
<dbReference type="SUPFAM" id="SSF56300">
    <property type="entry name" value="Metallo-dependent phosphatases"/>
    <property type="match status" value="1"/>
</dbReference>
<comment type="similarity">
    <text evidence="1">Belongs to the PPP phosphatase family.</text>
</comment>
<dbReference type="EMBL" id="KN840535">
    <property type="protein sequence ID" value="KIP05741.1"/>
    <property type="molecule type" value="Genomic_DNA"/>
</dbReference>
<dbReference type="PANTHER" id="PTHR45673">
    <property type="entry name" value="SERINE/THREONINE-PROTEIN PHOSPHATASE 2B CATALYTIC SUBUNIT 1-RELATED"/>
    <property type="match status" value="1"/>
</dbReference>
<feature type="domain" description="Serine/threonine specific protein phosphatases" evidence="3">
    <location>
        <begin position="226"/>
        <end position="231"/>
    </location>
</feature>
<dbReference type="PROSITE" id="PS00125">
    <property type="entry name" value="SER_THR_PHOSPHATASE"/>
    <property type="match status" value="1"/>
</dbReference>
<feature type="region of interest" description="Disordered" evidence="2">
    <location>
        <begin position="35"/>
        <end position="65"/>
    </location>
</feature>
<organism evidence="4 5">
    <name type="scientific">Phlebiopsis gigantea (strain 11061_1 CR5-6)</name>
    <name type="common">White-rot fungus</name>
    <name type="synonym">Peniophora gigantea</name>
    <dbReference type="NCBI Taxonomy" id="745531"/>
    <lineage>
        <taxon>Eukaryota</taxon>
        <taxon>Fungi</taxon>
        <taxon>Dikarya</taxon>
        <taxon>Basidiomycota</taxon>
        <taxon>Agaricomycotina</taxon>
        <taxon>Agaricomycetes</taxon>
        <taxon>Polyporales</taxon>
        <taxon>Phanerochaetaceae</taxon>
        <taxon>Phlebiopsis</taxon>
    </lineage>
</organism>
<proteinExistence type="inferred from homology"/>
<comment type="catalytic activity">
    <reaction evidence="1">
        <text>O-phospho-L-threonyl-[protein] + H2O = L-threonyl-[protein] + phosphate</text>
        <dbReference type="Rhea" id="RHEA:47004"/>
        <dbReference type="Rhea" id="RHEA-COMP:11060"/>
        <dbReference type="Rhea" id="RHEA-COMP:11605"/>
        <dbReference type="ChEBI" id="CHEBI:15377"/>
        <dbReference type="ChEBI" id="CHEBI:30013"/>
        <dbReference type="ChEBI" id="CHEBI:43474"/>
        <dbReference type="ChEBI" id="CHEBI:61977"/>
        <dbReference type="EC" id="3.1.3.16"/>
    </reaction>
</comment>
<dbReference type="GO" id="GO:0097720">
    <property type="term" value="P:calcineurin-mediated signaling"/>
    <property type="evidence" value="ECO:0007669"/>
    <property type="project" value="InterPro"/>
</dbReference>
<reference evidence="4 5" key="1">
    <citation type="journal article" date="2014" name="PLoS Genet.">
        <title>Analysis of the Phlebiopsis gigantea genome, transcriptome and secretome provides insight into its pioneer colonization strategies of wood.</title>
        <authorList>
            <person name="Hori C."/>
            <person name="Ishida T."/>
            <person name="Igarashi K."/>
            <person name="Samejima M."/>
            <person name="Suzuki H."/>
            <person name="Master E."/>
            <person name="Ferreira P."/>
            <person name="Ruiz-Duenas F.J."/>
            <person name="Held B."/>
            <person name="Canessa P."/>
            <person name="Larrondo L.F."/>
            <person name="Schmoll M."/>
            <person name="Druzhinina I.S."/>
            <person name="Kubicek C.P."/>
            <person name="Gaskell J.A."/>
            <person name="Kersten P."/>
            <person name="St John F."/>
            <person name="Glasner J."/>
            <person name="Sabat G."/>
            <person name="Splinter BonDurant S."/>
            <person name="Syed K."/>
            <person name="Yadav J."/>
            <person name="Mgbeahuruike A.C."/>
            <person name="Kovalchuk A."/>
            <person name="Asiegbu F.O."/>
            <person name="Lackner G."/>
            <person name="Hoffmeister D."/>
            <person name="Rencoret J."/>
            <person name="Gutierrez A."/>
            <person name="Sun H."/>
            <person name="Lindquist E."/>
            <person name="Barry K."/>
            <person name="Riley R."/>
            <person name="Grigoriev I.V."/>
            <person name="Henrissat B."/>
            <person name="Kues U."/>
            <person name="Berka R.M."/>
            <person name="Martinez A.T."/>
            <person name="Covert S.F."/>
            <person name="Blanchette R.A."/>
            <person name="Cullen D."/>
        </authorList>
    </citation>
    <scope>NUCLEOTIDE SEQUENCE [LARGE SCALE GENOMIC DNA]</scope>
    <source>
        <strain evidence="4 5">11061_1 CR5-6</strain>
    </source>
</reference>
<evidence type="ECO:0000313" key="5">
    <source>
        <dbReference type="Proteomes" id="UP000053257"/>
    </source>
</evidence>
<dbReference type="GO" id="GO:0033192">
    <property type="term" value="F:calmodulin-dependent protein phosphatase activity"/>
    <property type="evidence" value="ECO:0007669"/>
    <property type="project" value="InterPro"/>
</dbReference>
<accession>A0A0C3RW67</accession>
<name>A0A0C3RW67_PHLG1</name>